<dbReference type="GO" id="GO:0016020">
    <property type="term" value="C:membrane"/>
    <property type="evidence" value="ECO:0007669"/>
    <property type="project" value="InterPro"/>
</dbReference>
<dbReference type="PANTHER" id="PTHR43390">
    <property type="entry name" value="SIGNAL PEPTIDASE I"/>
    <property type="match status" value="1"/>
</dbReference>
<dbReference type="EMBL" id="UOEE01000070">
    <property type="protein sequence ID" value="VAV88586.1"/>
    <property type="molecule type" value="Genomic_DNA"/>
</dbReference>
<comment type="catalytic activity">
    <reaction evidence="1">
        <text>Cleavage of hydrophobic, N-terminal signal or leader sequences from secreted and periplasmic proteins.</text>
        <dbReference type="EC" id="3.4.21.89"/>
    </reaction>
</comment>
<accession>A0A3B0RIB8</accession>
<dbReference type="NCBIfam" id="TIGR02227">
    <property type="entry name" value="sigpep_I_bact"/>
    <property type="match status" value="1"/>
</dbReference>
<dbReference type="Gene3D" id="2.10.109.10">
    <property type="entry name" value="Umud Fragment, subunit A"/>
    <property type="match status" value="1"/>
</dbReference>
<dbReference type="PROSITE" id="PS00761">
    <property type="entry name" value="SPASE_I_3"/>
    <property type="match status" value="1"/>
</dbReference>
<comment type="similarity">
    <text evidence="2">Belongs to the peptidase S26 family.</text>
</comment>
<keyword evidence="6" id="KW-1133">Transmembrane helix</keyword>
<keyword evidence="6" id="KW-0812">Transmembrane</keyword>
<dbReference type="GO" id="GO:0006465">
    <property type="term" value="P:signal peptide processing"/>
    <property type="evidence" value="ECO:0007669"/>
    <property type="project" value="InterPro"/>
</dbReference>
<dbReference type="PANTHER" id="PTHR43390:SF1">
    <property type="entry name" value="CHLOROPLAST PROCESSING PEPTIDASE"/>
    <property type="match status" value="1"/>
</dbReference>
<sequence>MLVLVRLKRCENRCNLLLVDLASRVKVNKQPKSGGHSIKPSENLAKNKEPATATNGFVTELISWIRFFGSAMAIYLVFTSVAFILFFVPSESMQPGLQVGDRFVVSKWAYGWSRESIPFGIGHILPKSKGRFFFRAPLRGDVVVFTNPKNKMVMVKRVVGLPGDIIETRGGRLYLNGEQVKRTFLGLVQYRDQYGYIRSAQSYSEKIGTQRKRAHRIYEFSDTYGQSGWSPDRAGPFLVEAGNFFVMGDNRDNSNDSRSPTGPGQVPMENLIGKAEFVLFTLAKCKQEKGLDCPPSRLWRWM</sequence>
<keyword evidence="6" id="KW-0472">Membrane</keyword>
<evidence type="ECO:0000256" key="5">
    <source>
        <dbReference type="SAM" id="MobiDB-lite"/>
    </source>
</evidence>
<organism evidence="8">
    <name type="scientific">hydrothermal vent metagenome</name>
    <dbReference type="NCBI Taxonomy" id="652676"/>
    <lineage>
        <taxon>unclassified sequences</taxon>
        <taxon>metagenomes</taxon>
        <taxon>ecological metagenomes</taxon>
    </lineage>
</organism>
<dbReference type="GO" id="GO:0004252">
    <property type="term" value="F:serine-type endopeptidase activity"/>
    <property type="evidence" value="ECO:0007669"/>
    <property type="project" value="InterPro"/>
</dbReference>
<protein>
    <recommendedName>
        <fullName evidence="3">signal peptidase I</fullName>
        <ecNumber evidence="3">3.4.21.89</ecNumber>
    </recommendedName>
</protein>
<dbReference type="SUPFAM" id="SSF51306">
    <property type="entry name" value="LexA/Signal peptidase"/>
    <property type="match status" value="1"/>
</dbReference>
<dbReference type="PRINTS" id="PR00727">
    <property type="entry name" value="LEADERPTASE"/>
</dbReference>
<gene>
    <name evidence="8" type="ORF">MNBD_ALPHA06-1050</name>
</gene>
<evidence type="ECO:0000256" key="6">
    <source>
        <dbReference type="SAM" id="Phobius"/>
    </source>
</evidence>
<dbReference type="GO" id="GO:0009003">
    <property type="term" value="F:signal peptidase activity"/>
    <property type="evidence" value="ECO:0007669"/>
    <property type="project" value="UniProtKB-EC"/>
</dbReference>
<evidence type="ECO:0000256" key="3">
    <source>
        <dbReference type="ARBA" id="ARBA00013208"/>
    </source>
</evidence>
<dbReference type="InterPro" id="IPR036286">
    <property type="entry name" value="LexA/Signal_pep-like_sf"/>
</dbReference>
<feature type="region of interest" description="Disordered" evidence="5">
    <location>
        <begin position="249"/>
        <end position="268"/>
    </location>
</feature>
<dbReference type="CDD" id="cd06530">
    <property type="entry name" value="S26_SPase_I"/>
    <property type="match status" value="1"/>
</dbReference>
<evidence type="ECO:0000259" key="7">
    <source>
        <dbReference type="Pfam" id="PF10502"/>
    </source>
</evidence>
<dbReference type="Pfam" id="PF10502">
    <property type="entry name" value="Peptidase_S26"/>
    <property type="match status" value="1"/>
</dbReference>
<dbReference type="InterPro" id="IPR019758">
    <property type="entry name" value="Pept_S26A_signal_pept_1_CS"/>
</dbReference>
<dbReference type="AlphaFoldDB" id="A0A3B0RIB8"/>
<keyword evidence="4 8" id="KW-0378">Hydrolase</keyword>
<proteinExistence type="inferred from homology"/>
<dbReference type="EC" id="3.4.21.89" evidence="3"/>
<evidence type="ECO:0000256" key="4">
    <source>
        <dbReference type="ARBA" id="ARBA00022801"/>
    </source>
</evidence>
<dbReference type="InterPro" id="IPR000223">
    <property type="entry name" value="Pept_S26A_signal_pept_1"/>
</dbReference>
<reference evidence="8" key="1">
    <citation type="submission" date="2018-06" db="EMBL/GenBank/DDBJ databases">
        <authorList>
            <person name="Zhirakovskaya E."/>
        </authorList>
    </citation>
    <scope>NUCLEOTIDE SEQUENCE</scope>
</reference>
<feature type="domain" description="Peptidase S26" evidence="7">
    <location>
        <begin position="62"/>
        <end position="279"/>
    </location>
</feature>
<evidence type="ECO:0000256" key="1">
    <source>
        <dbReference type="ARBA" id="ARBA00000677"/>
    </source>
</evidence>
<dbReference type="InterPro" id="IPR019533">
    <property type="entry name" value="Peptidase_S26"/>
</dbReference>
<evidence type="ECO:0000256" key="2">
    <source>
        <dbReference type="ARBA" id="ARBA00009370"/>
    </source>
</evidence>
<feature type="transmembrane region" description="Helical" evidence="6">
    <location>
        <begin position="64"/>
        <end position="88"/>
    </location>
</feature>
<name>A0A3B0RIB8_9ZZZZ</name>
<evidence type="ECO:0000313" key="8">
    <source>
        <dbReference type="EMBL" id="VAV88586.1"/>
    </source>
</evidence>